<dbReference type="AlphaFoldDB" id="A0A8C2VZC1"/>
<evidence type="ECO:0000259" key="4">
    <source>
        <dbReference type="Pfam" id="PF14915"/>
    </source>
</evidence>
<reference evidence="5" key="1">
    <citation type="submission" date="2025-08" db="UniProtKB">
        <authorList>
            <consortium name="Ensembl"/>
        </authorList>
    </citation>
    <scope>IDENTIFICATION</scope>
</reference>
<feature type="domain" description="CCDC144C-like coiled-coil" evidence="4">
    <location>
        <begin position="113"/>
        <end position="337"/>
    </location>
</feature>
<evidence type="ECO:0000256" key="1">
    <source>
        <dbReference type="ARBA" id="ARBA00023054"/>
    </source>
</evidence>
<dbReference type="Proteomes" id="UP000694398">
    <property type="component" value="Unassembled WGS sequence"/>
</dbReference>
<proteinExistence type="predicted"/>
<protein>
    <submittedName>
        <fullName evidence="5">Ankyrin repeat domain-containing protein 26-like</fullName>
    </submittedName>
</protein>
<dbReference type="PANTHER" id="PTHR22245:SF3">
    <property type="entry name" value="COILED-COIL DOMAIN-CONTAINING PROTEIN 144A-RELATED"/>
    <property type="match status" value="1"/>
</dbReference>
<dbReference type="InterPro" id="IPR021885">
    <property type="entry name" value="DUF3496"/>
</dbReference>
<organism evidence="5 6">
    <name type="scientific">Chinchilla lanigera</name>
    <name type="common">Long-tailed chinchilla</name>
    <name type="synonym">Chinchilla villidera</name>
    <dbReference type="NCBI Taxonomy" id="34839"/>
    <lineage>
        <taxon>Eukaryota</taxon>
        <taxon>Metazoa</taxon>
        <taxon>Chordata</taxon>
        <taxon>Craniata</taxon>
        <taxon>Vertebrata</taxon>
        <taxon>Euteleostomi</taxon>
        <taxon>Mammalia</taxon>
        <taxon>Eutheria</taxon>
        <taxon>Euarchontoglires</taxon>
        <taxon>Glires</taxon>
        <taxon>Rodentia</taxon>
        <taxon>Hystricomorpha</taxon>
        <taxon>Chinchillidae</taxon>
        <taxon>Chinchilla</taxon>
    </lineage>
</organism>
<feature type="coiled-coil region" evidence="2">
    <location>
        <begin position="351"/>
        <end position="427"/>
    </location>
</feature>
<name>A0A8C2VZC1_CHILA</name>
<evidence type="ECO:0000256" key="2">
    <source>
        <dbReference type="SAM" id="Coils"/>
    </source>
</evidence>
<dbReference type="Pfam" id="PF12001">
    <property type="entry name" value="DUF3496"/>
    <property type="match status" value="1"/>
</dbReference>
<dbReference type="InterPro" id="IPR040118">
    <property type="entry name" value="C144A/B/C"/>
</dbReference>
<feature type="coiled-coil region" evidence="2">
    <location>
        <begin position="66"/>
        <end position="300"/>
    </location>
</feature>
<evidence type="ECO:0000259" key="3">
    <source>
        <dbReference type="Pfam" id="PF12001"/>
    </source>
</evidence>
<dbReference type="PANTHER" id="PTHR22245">
    <property type="entry name" value="COILED-COIL DOMAIN-CONTAINING PROTEIN 144A-RELATED"/>
    <property type="match status" value="1"/>
</dbReference>
<dbReference type="Ensembl" id="ENSCLAT00000021211.1">
    <property type="protein sequence ID" value="ENSCLAP00000021010.1"/>
    <property type="gene ID" value="ENSCLAG00000014394.1"/>
</dbReference>
<dbReference type="InterPro" id="IPR039497">
    <property type="entry name" value="CC144C-like_CC_dom"/>
</dbReference>
<gene>
    <name evidence="5" type="primary">LOC102013195</name>
</gene>
<evidence type="ECO:0000313" key="6">
    <source>
        <dbReference type="Proteomes" id="UP000694398"/>
    </source>
</evidence>
<sequence length="481" mass="56262">MDDLEDLTQSCEAASEGLELPYPSYKEVSLLIAQLRTECKDSVSLLKIQNVLQSYKRLIEFKINHCELLKGQMEKMENRVTGLQKELSEIKEVKSQLEHEKIEQEQELCNVRFALKQEEEKRETADLLCEKNKERLNRKEEQYNREVKVNQQLKNSLRMLDMELKTVRDNLDQLQEAQDRHKEAVQRAEKMEDHLQKLKLENSKLKVTIKKQAEENERLQKNLTIANLLQEAHDQHKGTVRTAELELENSKLKVIIEKQTVENQQLQKNLLSTNMELLSLKTIEKKCLKLQKSKKKMEQEVVTLKCHIENNVVEHGRVQQYKQEIEARARQDLEEKLKQVNEFLQTQAEIRSQMEVKIKCLETELSEMKAQEESYKIQLNVYQETCLKGFEITRSLSNQLKTANEKLEEAGRELLAEKRRNRHARETHSARPLLEFPYVGIHNSSLVLNQRFIPGGNLVAPASDSWPSNESMQNLETRVGL</sequence>
<dbReference type="Pfam" id="PF14915">
    <property type="entry name" value="CCDC144C"/>
    <property type="match status" value="1"/>
</dbReference>
<dbReference type="GeneTree" id="ENSGT00940000162459"/>
<keyword evidence="1 2" id="KW-0175">Coiled coil</keyword>
<feature type="domain" description="DUF3496" evidence="3">
    <location>
        <begin position="351"/>
        <end position="457"/>
    </location>
</feature>
<keyword evidence="6" id="KW-1185">Reference proteome</keyword>
<dbReference type="OMA" id="IEWEHEL"/>
<reference evidence="5" key="2">
    <citation type="submission" date="2025-09" db="UniProtKB">
        <authorList>
            <consortium name="Ensembl"/>
        </authorList>
    </citation>
    <scope>IDENTIFICATION</scope>
</reference>
<accession>A0A8C2VZC1</accession>
<evidence type="ECO:0000313" key="5">
    <source>
        <dbReference type="Ensembl" id="ENSCLAP00000021010.1"/>
    </source>
</evidence>